<organism evidence="1">
    <name type="scientific">marine sediment metagenome</name>
    <dbReference type="NCBI Taxonomy" id="412755"/>
    <lineage>
        <taxon>unclassified sequences</taxon>
        <taxon>metagenomes</taxon>
        <taxon>ecological metagenomes</taxon>
    </lineage>
</organism>
<reference evidence="1" key="1">
    <citation type="journal article" date="2015" name="Nature">
        <title>Complex archaea that bridge the gap between prokaryotes and eukaryotes.</title>
        <authorList>
            <person name="Spang A."/>
            <person name="Saw J.H."/>
            <person name="Jorgensen S.L."/>
            <person name="Zaremba-Niedzwiedzka K."/>
            <person name="Martijn J."/>
            <person name="Lind A.E."/>
            <person name="van Eijk R."/>
            <person name="Schleper C."/>
            <person name="Guy L."/>
            <person name="Ettema T.J."/>
        </authorList>
    </citation>
    <scope>NUCLEOTIDE SEQUENCE</scope>
</reference>
<dbReference type="AlphaFoldDB" id="A0A0F9HP52"/>
<evidence type="ECO:0000313" key="1">
    <source>
        <dbReference type="EMBL" id="KKL76897.1"/>
    </source>
</evidence>
<feature type="non-terminal residue" evidence="1">
    <location>
        <position position="1"/>
    </location>
</feature>
<accession>A0A0F9HP52</accession>
<proteinExistence type="predicted"/>
<protein>
    <submittedName>
        <fullName evidence="1">Uncharacterized protein</fullName>
    </submittedName>
</protein>
<name>A0A0F9HP52_9ZZZZ</name>
<dbReference type="EMBL" id="LAZR01023910">
    <property type="protein sequence ID" value="KKL76897.1"/>
    <property type="molecule type" value="Genomic_DNA"/>
</dbReference>
<sequence>LIKELATKIMNSKKNAKELSVEFRPGGCRRCDGYCDVRDVCKRVNAAEWKKDAEKTS</sequence>
<comment type="caution">
    <text evidence="1">The sequence shown here is derived from an EMBL/GenBank/DDBJ whole genome shotgun (WGS) entry which is preliminary data.</text>
</comment>
<gene>
    <name evidence="1" type="ORF">LCGC14_2040360</name>
</gene>